<evidence type="ECO:0000259" key="1">
    <source>
        <dbReference type="PROSITE" id="PS51819"/>
    </source>
</evidence>
<proteinExistence type="predicted"/>
<dbReference type="Pfam" id="PF00903">
    <property type="entry name" value="Glyoxalase"/>
    <property type="match status" value="1"/>
</dbReference>
<feature type="domain" description="VOC" evidence="1">
    <location>
        <begin position="1"/>
        <end position="135"/>
    </location>
</feature>
<dbReference type="PANTHER" id="PTHR35006">
    <property type="entry name" value="GLYOXALASE FAMILY PROTEIN (AFU_ORTHOLOGUE AFUA_5G14830)"/>
    <property type="match status" value="1"/>
</dbReference>
<evidence type="ECO:0000313" key="2">
    <source>
        <dbReference type="EMBL" id="MEA5478839.1"/>
    </source>
</evidence>
<keyword evidence="3" id="KW-1185">Reference proteome</keyword>
<dbReference type="CDD" id="cd07262">
    <property type="entry name" value="VOC_like"/>
    <property type="match status" value="1"/>
</dbReference>
<evidence type="ECO:0000313" key="3">
    <source>
        <dbReference type="Proteomes" id="UP001301388"/>
    </source>
</evidence>
<dbReference type="InterPro" id="IPR029068">
    <property type="entry name" value="Glyas_Bleomycin-R_OHBP_Dase"/>
</dbReference>
<protein>
    <submittedName>
        <fullName evidence="2">VOC family protein</fullName>
    </submittedName>
</protein>
<dbReference type="PROSITE" id="PS51819">
    <property type="entry name" value="VOC"/>
    <property type="match status" value="1"/>
</dbReference>
<gene>
    <name evidence="2" type="ORF">VB774_14525</name>
</gene>
<dbReference type="Gene3D" id="3.10.180.10">
    <property type="entry name" value="2,3-Dihydroxybiphenyl 1,2-Dioxygenase, domain 1"/>
    <property type="match status" value="1"/>
</dbReference>
<dbReference type="EMBL" id="JAYGIE010000079">
    <property type="protein sequence ID" value="MEA5478839.1"/>
    <property type="molecule type" value="Genomic_DNA"/>
</dbReference>
<dbReference type="Proteomes" id="UP001301388">
    <property type="component" value="Unassembled WGS sequence"/>
</dbReference>
<comment type="caution">
    <text evidence="2">The sequence shown here is derived from an EMBL/GenBank/DDBJ whole genome shotgun (WGS) entry which is preliminary data.</text>
</comment>
<organism evidence="2 3">
    <name type="scientific">Pseudanabaena galeata UHCC 0370</name>
    <dbReference type="NCBI Taxonomy" id="3110310"/>
    <lineage>
        <taxon>Bacteria</taxon>
        <taxon>Bacillati</taxon>
        <taxon>Cyanobacteriota</taxon>
        <taxon>Cyanophyceae</taxon>
        <taxon>Pseudanabaenales</taxon>
        <taxon>Pseudanabaenaceae</taxon>
        <taxon>Pseudanabaena</taxon>
    </lineage>
</organism>
<name>A0ABU5TKQ6_9CYAN</name>
<dbReference type="SUPFAM" id="SSF54593">
    <property type="entry name" value="Glyoxalase/Bleomycin resistance protein/Dihydroxybiphenyl dioxygenase"/>
    <property type="match status" value="1"/>
</dbReference>
<dbReference type="InterPro" id="IPR004360">
    <property type="entry name" value="Glyas_Fos-R_dOase_dom"/>
</dbReference>
<sequence length="138" mass="15004">MLDHMTFRVSDIACTKAFYSATLAPLGYSLSLEGSYDGMNILGFAHLDATEPDGKKVDVWFVDGSSPYGGASATTSCHLCWRAENREQVDAFYHAAIAAGGKDYGAPGLRPHYHPHYYGAFVIDLEGNNIEAVCHLPE</sequence>
<dbReference type="InterPro" id="IPR037523">
    <property type="entry name" value="VOC_core"/>
</dbReference>
<reference evidence="2 3" key="1">
    <citation type="submission" date="2023-12" db="EMBL/GenBank/DDBJ databases">
        <title>Baltic Sea Cyanobacteria.</title>
        <authorList>
            <person name="Delbaje E."/>
            <person name="Fewer D.P."/>
            <person name="Shishido T.K."/>
        </authorList>
    </citation>
    <scope>NUCLEOTIDE SEQUENCE [LARGE SCALE GENOMIC DNA]</scope>
    <source>
        <strain evidence="2 3">UHCC 0370</strain>
    </source>
</reference>
<dbReference type="RefSeq" id="WP_323262234.1">
    <property type="nucleotide sequence ID" value="NZ_JAYGIE010000079.1"/>
</dbReference>
<accession>A0ABU5TKQ6</accession>
<dbReference type="PANTHER" id="PTHR35006:SF2">
    <property type="entry name" value="GLYOXALASE FAMILY PROTEIN (AFU_ORTHOLOGUE AFUA_5G14830)"/>
    <property type="match status" value="1"/>
</dbReference>